<organism evidence="1">
    <name type="scientific">marine metagenome</name>
    <dbReference type="NCBI Taxonomy" id="408172"/>
    <lineage>
        <taxon>unclassified sequences</taxon>
        <taxon>metagenomes</taxon>
        <taxon>ecological metagenomes</taxon>
    </lineage>
</organism>
<accession>A0A382DDG2</accession>
<evidence type="ECO:0000313" key="1">
    <source>
        <dbReference type="EMBL" id="SVB36500.1"/>
    </source>
</evidence>
<sequence length="93" mass="10540">MLQKIRGRISQEVGKLILIILVGCTTINEGSIEEAKRQTRLDVVRACENDIFWGLISDYPLTDYTTYMIWLEMGGTGPSPSEFCHAYAQEVVR</sequence>
<protein>
    <submittedName>
        <fullName evidence="1">Uncharacterized protein</fullName>
    </submittedName>
</protein>
<reference evidence="1" key="1">
    <citation type="submission" date="2018-05" db="EMBL/GenBank/DDBJ databases">
        <authorList>
            <person name="Lanie J.A."/>
            <person name="Ng W.-L."/>
            <person name="Kazmierczak K.M."/>
            <person name="Andrzejewski T.M."/>
            <person name="Davidsen T.M."/>
            <person name="Wayne K.J."/>
            <person name="Tettelin H."/>
            <person name="Glass J.I."/>
            <person name="Rusch D."/>
            <person name="Podicherti R."/>
            <person name="Tsui H.-C.T."/>
            <person name="Winkler M.E."/>
        </authorList>
    </citation>
    <scope>NUCLEOTIDE SEQUENCE</scope>
</reference>
<proteinExistence type="predicted"/>
<dbReference type="AlphaFoldDB" id="A0A382DDG2"/>
<name>A0A382DDG2_9ZZZZ</name>
<dbReference type="EMBL" id="UINC01038867">
    <property type="protein sequence ID" value="SVB36500.1"/>
    <property type="molecule type" value="Genomic_DNA"/>
</dbReference>
<gene>
    <name evidence="1" type="ORF">METZ01_LOCUS189354</name>
</gene>